<evidence type="ECO:0000313" key="4">
    <source>
        <dbReference type="EMBL" id="KIW35183.1"/>
    </source>
</evidence>
<dbReference type="RefSeq" id="XP_016255399.1">
    <property type="nucleotide sequence ID" value="XM_016388471.1"/>
</dbReference>
<dbReference type="OrthoDB" id="5344325at2759"/>
<sequence length="650" mass="72427">MVACRPLGLPKTHLMGVEGRNGQWYSERVANTRGRLCATPQTAREAVLSPPADASIESTPIPLQGEAGYAAYHDDEALRTANGQLARSRPPVLASNNSIVGSLVLSSAVADDKYLELVAQLPPDAIAREFLDTYFDRANWYFGILERYYFDEAYTAWQTHRPLLVGHSGLEILPRNLLHFPALLFQILAVALEFVEPDQPVAKLIEVQTLAARSRLSHRWSQKGAELMTYCGFENPSILAVQHELMRASWLKNSGRGRSAWHLLGSAIRLAQELGLHIQSHPPQSTGLSVERSLEWLWHDEFTRRLWAKLFSWDSHMAMSLGRPLLIRSDDCSIRPPLDCDFPSNPSATVHGMTSSHGQHSLYSAHYFQYAVAQKGHEVVSVGAHKPGFHDYSVVRFFDSQVSSLMNSLPSLRHGVAQDDAKTYRSTASHLHMLIVGHSFLLNLHRAHSATHKASREAAIQAALNILDAQQQLFDLLGNAHYKTFMLSYYSVDAGIYLAVTTAKYPMPNGQTARQTDVALQQTIQRLSWMSSRNALAQAGLQILRRCLRFSEQPTRNESPPRSHHFSALAEEDMPSVQPASIRGDACATLLGDPSRTPTYADQSYVGLLDVSAPDFDDQDWDRMFAAITDANYTMDTFIGEFSEPPNSPR</sequence>
<accession>A0A0D2CVQ2</accession>
<dbReference type="SMART" id="SM00906">
    <property type="entry name" value="Fungal_trans"/>
    <property type="match status" value="1"/>
</dbReference>
<gene>
    <name evidence="4" type="ORF">PV07_01897</name>
</gene>
<proteinExistence type="predicted"/>
<reference evidence="4 5" key="1">
    <citation type="submission" date="2015-01" db="EMBL/GenBank/DDBJ databases">
        <title>The Genome Sequence of Cladophialophora immunda CBS83496.</title>
        <authorList>
            <consortium name="The Broad Institute Genomics Platform"/>
            <person name="Cuomo C."/>
            <person name="de Hoog S."/>
            <person name="Gorbushina A."/>
            <person name="Stielow B."/>
            <person name="Teixiera M."/>
            <person name="Abouelleil A."/>
            <person name="Chapman S.B."/>
            <person name="Priest M."/>
            <person name="Young S.K."/>
            <person name="Wortman J."/>
            <person name="Nusbaum C."/>
            <person name="Birren B."/>
        </authorList>
    </citation>
    <scope>NUCLEOTIDE SEQUENCE [LARGE SCALE GENOMIC DNA]</scope>
    <source>
        <strain evidence="4 5">CBS 83496</strain>
    </source>
</reference>
<evidence type="ECO:0000259" key="3">
    <source>
        <dbReference type="SMART" id="SM00906"/>
    </source>
</evidence>
<dbReference type="VEuPathDB" id="FungiDB:PV07_01897"/>
<dbReference type="AlphaFoldDB" id="A0A0D2CVQ2"/>
<dbReference type="CDD" id="cd12148">
    <property type="entry name" value="fungal_TF_MHR"/>
    <property type="match status" value="1"/>
</dbReference>
<dbReference type="GO" id="GO:0003677">
    <property type="term" value="F:DNA binding"/>
    <property type="evidence" value="ECO:0007669"/>
    <property type="project" value="InterPro"/>
</dbReference>
<dbReference type="EMBL" id="KN847040">
    <property type="protein sequence ID" value="KIW35183.1"/>
    <property type="molecule type" value="Genomic_DNA"/>
</dbReference>
<dbReference type="GO" id="GO:0006351">
    <property type="term" value="P:DNA-templated transcription"/>
    <property type="evidence" value="ECO:0007669"/>
    <property type="project" value="InterPro"/>
</dbReference>
<dbReference type="PANTHER" id="PTHR31001">
    <property type="entry name" value="UNCHARACTERIZED TRANSCRIPTIONAL REGULATORY PROTEIN"/>
    <property type="match status" value="1"/>
</dbReference>
<dbReference type="GO" id="GO:0008270">
    <property type="term" value="F:zinc ion binding"/>
    <property type="evidence" value="ECO:0007669"/>
    <property type="project" value="InterPro"/>
</dbReference>
<protein>
    <recommendedName>
        <fullName evidence="3">Xylanolytic transcriptional activator regulatory domain-containing protein</fullName>
    </recommendedName>
</protein>
<comment type="subcellular location">
    <subcellularLocation>
        <location evidence="1">Nucleus</location>
    </subcellularLocation>
</comment>
<evidence type="ECO:0000313" key="5">
    <source>
        <dbReference type="Proteomes" id="UP000054466"/>
    </source>
</evidence>
<evidence type="ECO:0000256" key="2">
    <source>
        <dbReference type="ARBA" id="ARBA00023242"/>
    </source>
</evidence>
<dbReference type="GO" id="GO:0005634">
    <property type="term" value="C:nucleus"/>
    <property type="evidence" value="ECO:0007669"/>
    <property type="project" value="UniProtKB-SubCell"/>
</dbReference>
<keyword evidence="5" id="KW-1185">Reference proteome</keyword>
<dbReference type="PANTHER" id="PTHR31001:SF87">
    <property type="entry name" value="COL-21"/>
    <property type="match status" value="1"/>
</dbReference>
<name>A0A0D2CVQ2_9EURO</name>
<dbReference type="Proteomes" id="UP000054466">
    <property type="component" value="Unassembled WGS sequence"/>
</dbReference>
<dbReference type="Pfam" id="PF04082">
    <property type="entry name" value="Fungal_trans"/>
    <property type="match status" value="1"/>
</dbReference>
<keyword evidence="2" id="KW-0539">Nucleus</keyword>
<organism evidence="4 5">
    <name type="scientific">Cladophialophora immunda</name>
    <dbReference type="NCBI Taxonomy" id="569365"/>
    <lineage>
        <taxon>Eukaryota</taxon>
        <taxon>Fungi</taxon>
        <taxon>Dikarya</taxon>
        <taxon>Ascomycota</taxon>
        <taxon>Pezizomycotina</taxon>
        <taxon>Eurotiomycetes</taxon>
        <taxon>Chaetothyriomycetidae</taxon>
        <taxon>Chaetothyriales</taxon>
        <taxon>Herpotrichiellaceae</taxon>
        <taxon>Cladophialophora</taxon>
    </lineage>
</organism>
<dbReference type="InterPro" id="IPR007219">
    <property type="entry name" value="XnlR_reg_dom"/>
</dbReference>
<dbReference type="STRING" id="569365.A0A0D2CVQ2"/>
<dbReference type="GeneID" id="27341091"/>
<feature type="domain" description="Xylanolytic transcriptional activator regulatory" evidence="3">
    <location>
        <begin position="260"/>
        <end position="343"/>
    </location>
</feature>
<evidence type="ECO:0000256" key="1">
    <source>
        <dbReference type="ARBA" id="ARBA00004123"/>
    </source>
</evidence>
<dbReference type="InterPro" id="IPR050613">
    <property type="entry name" value="Sec_Metabolite_Reg"/>
</dbReference>